<dbReference type="SUPFAM" id="SSF50475">
    <property type="entry name" value="FMN-binding split barrel"/>
    <property type="match status" value="1"/>
</dbReference>
<dbReference type="GO" id="GO:0042602">
    <property type="term" value="F:riboflavin reductase (NADPH) activity"/>
    <property type="evidence" value="ECO:0007669"/>
    <property type="project" value="TreeGrafter"/>
</dbReference>
<gene>
    <name evidence="3" type="ORF">SAMN05443665_1007209</name>
</gene>
<reference evidence="3 4" key="1">
    <citation type="submission" date="2017-06" db="EMBL/GenBank/DDBJ databases">
        <authorList>
            <person name="Kim H.J."/>
            <person name="Triplett B.A."/>
        </authorList>
    </citation>
    <scope>NUCLEOTIDE SEQUENCE [LARGE SCALE GENOMIC DNA]</scope>
    <source>
        <strain evidence="3 4">DSM 44715</strain>
    </source>
</reference>
<dbReference type="PANTHER" id="PTHR30466:SF1">
    <property type="entry name" value="FMN REDUCTASE (NADH) RUTF"/>
    <property type="match status" value="1"/>
</dbReference>
<dbReference type="RefSeq" id="WP_089325773.1">
    <property type="nucleotide sequence ID" value="NZ_FZOR01000007.1"/>
</dbReference>
<evidence type="ECO:0000313" key="4">
    <source>
        <dbReference type="Proteomes" id="UP000198318"/>
    </source>
</evidence>
<dbReference type="SMART" id="SM00903">
    <property type="entry name" value="Flavin_Reduct"/>
    <property type="match status" value="1"/>
</dbReference>
<accession>A0A239GKU5</accession>
<dbReference type="InterPro" id="IPR002563">
    <property type="entry name" value="Flavin_Rdtase-like_dom"/>
</dbReference>
<evidence type="ECO:0000256" key="1">
    <source>
        <dbReference type="ARBA" id="ARBA00023002"/>
    </source>
</evidence>
<keyword evidence="4" id="KW-1185">Reference proteome</keyword>
<keyword evidence="1" id="KW-0560">Oxidoreductase</keyword>
<dbReference type="InterPro" id="IPR050268">
    <property type="entry name" value="NADH-dep_flavin_reductase"/>
</dbReference>
<dbReference type="Proteomes" id="UP000198318">
    <property type="component" value="Unassembled WGS sequence"/>
</dbReference>
<evidence type="ECO:0000313" key="3">
    <source>
        <dbReference type="EMBL" id="SNS68684.1"/>
    </source>
</evidence>
<dbReference type="InterPro" id="IPR012349">
    <property type="entry name" value="Split_barrel_FMN-bd"/>
</dbReference>
<proteinExistence type="predicted"/>
<protein>
    <submittedName>
        <fullName evidence="3">NADH-FMN oxidoreductase RutF, flavin reductase (DIM6/NTAB) family</fullName>
    </submittedName>
</protein>
<dbReference type="AlphaFoldDB" id="A0A239GKU5"/>
<dbReference type="GO" id="GO:0010181">
    <property type="term" value="F:FMN binding"/>
    <property type="evidence" value="ECO:0007669"/>
    <property type="project" value="InterPro"/>
</dbReference>
<dbReference type="EMBL" id="FZOR01000007">
    <property type="protein sequence ID" value="SNS68684.1"/>
    <property type="molecule type" value="Genomic_DNA"/>
</dbReference>
<name>A0A239GKU5_9ACTN</name>
<dbReference type="OrthoDB" id="9792858at2"/>
<dbReference type="Pfam" id="PF01613">
    <property type="entry name" value="Flavin_Reduct"/>
    <property type="match status" value="1"/>
</dbReference>
<sequence length="184" mass="19388">MTSASRVDIRPLWAGFPTGVAVVTALAADGRPWGMTCTSLCSVSLDPPLLLVCLRCGSPTLEAIQSTGGFAVNLLHDRARPVSDLFASGVPDRFDRVSWLVGPGMAGPRLVDAAHTVADCALAEDRTVGDHNVVMGAVLAVTRLTSRRPLMYGLRRYSSWPEPAADADAGPFPRGLSQAFEGLG</sequence>
<feature type="domain" description="Flavin reductase like" evidence="2">
    <location>
        <begin position="13"/>
        <end position="159"/>
    </location>
</feature>
<evidence type="ECO:0000259" key="2">
    <source>
        <dbReference type="SMART" id="SM00903"/>
    </source>
</evidence>
<dbReference type="PANTHER" id="PTHR30466">
    <property type="entry name" value="FLAVIN REDUCTASE"/>
    <property type="match status" value="1"/>
</dbReference>
<organism evidence="3 4">
    <name type="scientific">Actinomadura meyerae</name>
    <dbReference type="NCBI Taxonomy" id="240840"/>
    <lineage>
        <taxon>Bacteria</taxon>
        <taxon>Bacillati</taxon>
        <taxon>Actinomycetota</taxon>
        <taxon>Actinomycetes</taxon>
        <taxon>Streptosporangiales</taxon>
        <taxon>Thermomonosporaceae</taxon>
        <taxon>Actinomadura</taxon>
    </lineage>
</organism>
<dbReference type="Gene3D" id="2.30.110.10">
    <property type="entry name" value="Electron Transport, Fmn-binding Protein, Chain A"/>
    <property type="match status" value="1"/>
</dbReference>